<sequence>MADILNTSFIPSSQTLRRNRNFLPGLGISGGRSRTQMQAKIREIFMPGLSSTMTEGKIMSWVKSEGDKLSEGYLAAIMVEEGGVANVGSVIEPNMYKSQMNLRGKITSHEWKNKQAELPNQKKLDINDSRLTTTVSLR</sequence>
<proteinExistence type="predicted"/>
<gene>
    <name evidence="1" type="ORF">FNV43_RR10635</name>
</gene>
<organism evidence="1 2">
    <name type="scientific">Rhamnella rubrinervis</name>
    <dbReference type="NCBI Taxonomy" id="2594499"/>
    <lineage>
        <taxon>Eukaryota</taxon>
        <taxon>Viridiplantae</taxon>
        <taxon>Streptophyta</taxon>
        <taxon>Embryophyta</taxon>
        <taxon>Tracheophyta</taxon>
        <taxon>Spermatophyta</taxon>
        <taxon>Magnoliopsida</taxon>
        <taxon>eudicotyledons</taxon>
        <taxon>Gunneridae</taxon>
        <taxon>Pentapetalae</taxon>
        <taxon>rosids</taxon>
        <taxon>fabids</taxon>
        <taxon>Rosales</taxon>
        <taxon>Rhamnaceae</taxon>
        <taxon>rhamnoid group</taxon>
        <taxon>Rhamneae</taxon>
        <taxon>Rhamnella</taxon>
    </lineage>
</organism>
<comment type="caution">
    <text evidence="1">The sequence shown here is derived from an EMBL/GenBank/DDBJ whole genome shotgun (WGS) entry which is preliminary data.</text>
</comment>
<protein>
    <submittedName>
        <fullName evidence="1">Uncharacterized protein</fullName>
    </submittedName>
</protein>
<dbReference type="Proteomes" id="UP000796880">
    <property type="component" value="Unassembled WGS sequence"/>
</dbReference>
<dbReference type="Gene3D" id="2.40.50.100">
    <property type="match status" value="1"/>
</dbReference>
<dbReference type="OrthoDB" id="1728780at2759"/>
<dbReference type="InterPro" id="IPR011053">
    <property type="entry name" value="Single_hybrid_motif"/>
</dbReference>
<dbReference type="AlphaFoldDB" id="A0A8K0MGI0"/>
<keyword evidence="2" id="KW-1185">Reference proteome</keyword>
<name>A0A8K0MGI0_9ROSA</name>
<dbReference type="SUPFAM" id="SSF51230">
    <property type="entry name" value="Single hybrid motif"/>
    <property type="match status" value="1"/>
</dbReference>
<reference evidence="1" key="1">
    <citation type="submission" date="2020-03" db="EMBL/GenBank/DDBJ databases">
        <title>A high-quality chromosome-level genome assembly of a woody plant with both climbing and erect habits, Rhamnella rubrinervis.</title>
        <authorList>
            <person name="Lu Z."/>
            <person name="Yang Y."/>
            <person name="Zhu X."/>
            <person name="Sun Y."/>
        </authorList>
    </citation>
    <scope>NUCLEOTIDE SEQUENCE</scope>
    <source>
        <strain evidence="1">BYM</strain>
        <tissue evidence="1">Leaf</tissue>
    </source>
</reference>
<evidence type="ECO:0000313" key="2">
    <source>
        <dbReference type="Proteomes" id="UP000796880"/>
    </source>
</evidence>
<dbReference type="CDD" id="cd06849">
    <property type="entry name" value="lipoyl_domain"/>
    <property type="match status" value="1"/>
</dbReference>
<evidence type="ECO:0000313" key="1">
    <source>
        <dbReference type="EMBL" id="KAF3445459.1"/>
    </source>
</evidence>
<dbReference type="EMBL" id="VOIH02000005">
    <property type="protein sequence ID" value="KAF3445459.1"/>
    <property type="molecule type" value="Genomic_DNA"/>
</dbReference>
<accession>A0A8K0MGI0</accession>